<keyword evidence="2" id="KW-1185">Reference proteome</keyword>
<dbReference type="Proteomes" id="UP000327013">
    <property type="component" value="Chromosome 4"/>
</dbReference>
<proteinExistence type="predicted"/>
<sequence length="77" mass="8170">MASSSAAGVLAGGSKTVIADRNGLCSVTLASMLMTACNTLAATLCYICEGHIDKTVEVLRASNWDECKFWLLTLIEK</sequence>
<evidence type="ECO:0000313" key="2">
    <source>
        <dbReference type="Proteomes" id="UP000327013"/>
    </source>
</evidence>
<evidence type="ECO:0000313" key="1">
    <source>
        <dbReference type="EMBL" id="KAE8038261.1"/>
    </source>
</evidence>
<gene>
    <name evidence="1" type="ORF">FH972_010789</name>
</gene>
<protein>
    <submittedName>
        <fullName evidence="1">Uncharacterized protein</fullName>
    </submittedName>
</protein>
<name>A0A660KR73_9ROSI</name>
<reference evidence="1 2" key="1">
    <citation type="submission" date="2019-06" db="EMBL/GenBank/DDBJ databases">
        <title>A chromosomal-level reference genome of Carpinus fangiana (Coryloideae, Betulaceae).</title>
        <authorList>
            <person name="Yang X."/>
            <person name="Wang Z."/>
            <person name="Zhang L."/>
            <person name="Hao G."/>
            <person name="Liu J."/>
            <person name="Yang Y."/>
        </authorList>
    </citation>
    <scope>NUCLEOTIDE SEQUENCE [LARGE SCALE GENOMIC DNA]</scope>
    <source>
        <strain evidence="1">Cfa_2016G</strain>
        <tissue evidence="1">Leaf</tissue>
    </source>
</reference>
<accession>A0A660KR73</accession>
<dbReference type="EMBL" id="CM017324">
    <property type="protein sequence ID" value="KAE8038261.1"/>
    <property type="molecule type" value="Genomic_DNA"/>
</dbReference>
<organism evidence="1 2">
    <name type="scientific">Carpinus fangiana</name>
    <dbReference type="NCBI Taxonomy" id="176857"/>
    <lineage>
        <taxon>Eukaryota</taxon>
        <taxon>Viridiplantae</taxon>
        <taxon>Streptophyta</taxon>
        <taxon>Embryophyta</taxon>
        <taxon>Tracheophyta</taxon>
        <taxon>Spermatophyta</taxon>
        <taxon>Magnoliopsida</taxon>
        <taxon>eudicotyledons</taxon>
        <taxon>Gunneridae</taxon>
        <taxon>Pentapetalae</taxon>
        <taxon>rosids</taxon>
        <taxon>fabids</taxon>
        <taxon>Fagales</taxon>
        <taxon>Betulaceae</taxon>
        <taxon>Carpinus</taxon>
    </lineage>
</organism>
<dbReference type="AlphaFoldDB" id="A0A660KR73"/>
<dbReference type="OrthoDB" id="542917at2759"/>